<dbReference type="Proteomes" id="UP000219453">
    <property type="component" value="Unassembled WGS sequence"/>
</dbReference>
<dbReference type="CDD" id="cd00082">
    <property type="entry name" value="HisKA"/>
    <property type="match status" value="1"/>
</dbReference>
<evidence type="ECO:0000259" key="10">
    <source>
        <dbReference type="PROSITE" id="PS50113"/>
    </source>
</evidence>
<gene>
    <name evidence="11" type="ORF">SAMN06269185_0370</name>
</gene>
<sequence>MTDSALVLCLSIDPDAAERLAAPLEWSYPRITVIGTADPDEAIDRIEDDAVDCVVTDRQTLNDRSDLLPAVRRHHPEITLLVQSPYETGSSEATALAEVVDFLDSPDDDAFGGWVANSVVCGAGDGGPPGGNQPEDLVRDVRHGLVDATSPMDVEDAVCDQLTKGGRYTFAWVGEYDPGERQVIPWVTSAATADWPTARTFGIRPGSAETVLERTLRAREIQWVEDVENHSESVPWRDAAVERGCTAAAFLPLAVDGELRGILGVYTDAPSGFSEAERSALEEVGEATGHVLDTMAIRGEFDQQERALRRYERLVETVGDGMYALDANGHFMTVNNGLLEMTGYSREGLLGEHVSILLDDDDVERQREAIDRLGDDDREKEAVEITVYRKDGTGIPCENQIALLPKSDERRGTVGVIRDITERKKRERELERQNERLEAFASIVSHDLRNPLSVAQGYIDIVGERAGEIDALRNVRDALDRMETIIGDVLALARHGQTVTETEQLTLRTTVEDAWGNVSTPEAELVIESSGAIAADRSRLLRMLENLFRNALEHGAEDVTIKVGLLDAADEDAAPADASDSSSDSSQQDATARSTGFYVEDDGPGMPAEIREHAFESSFTTSEEGLGIGLWVVREVASAHGWTIEATESASGGARFEFGDVRERPE</sequence>
<dbReference type="PRINTS" id="PR00344">
    <property type="entry name" value="BCTRLSENSOR"/>
</dbReference>
<feature type="domain" description="PAS" evidence="9">
    <location>
        <begin position="307"/>
        <end position="377"/>
    </location>
</feature>
<dbReference type="InterPro" id="IPR000700">
    <property type="entry name" value="PAS-assoc_C"/>
</dbReference>
<evidence type="ECO:0000256" key="6">
    <source>
        <dbReference type="ARBA" id="ARBA00023012"/>
    </source>
</evidence>
<dbReference type="Pfam" id="PF13185">
    <property type="entry name" value="GAF_2"/>
    <property type="match status" value="1"/>
</dbReference>
<dbReference type="SUPFAM" id="SSF55785">
    <property type="entry name" value="PYP-like sensor domain (PAS domain)"/>
    <property type="match status" value="1"/>
</dbReference>
<dbReference type="CDD" id="cd00130">
    <property type="entry name" value="PAS"/>
    <property type="match status" value="1"/>
</dbReference>
<comment type="catalytic activity">
    <reaction evidence="1">
        <text>ATP + protein L-histidine = ADP + protein N-phospho-L-histidine.</text>
        <dbReference type="EC" id="2.7.13.3"/>
    </reaction>
</comment>
<dbReference type="InterPro" id="IPR003661">
    <property type="entry name" value="HisK_dim/P_dom"/>
</dbReference>
<keyword evidence="5" id="KW-0418">Kinase</keyword>
<feature type="domain" description="Histidine kinase" evidence="8">
    <location>
        <begin position="443"/>
        <end position="658"/>
    </location>
</feature>
<dbReference type="SMART" id="SM00091">
    <property type="entry name" value="PAS"/>
    <property type="match status" value="1"/>
</dbReference>
<accession>A0A285N2Y1</accession>
<dbReference type="PROSITE" id="PS50109">
    <property type="entry name" value="HIS_KIN"/>
    <property type="match status" value="1"/>
</dbReference>
<organism evidence="11 12">
    <name type="scientific">Natronoarchaeum philippinense</name>
    <dbReference type="NCBI Taxonomy" id="558529"/>
    <lineage>
        <taxon>Archaea</taxon>
        <taxon>Methanobacteriati</taxon>
        <taxon>Methanobacteriota</taxon>
        <taxon>Stenosarchaea group</taxon>
        <taxon>Halobacteria</taxon>
        <taxon>Halobacteriales</taxon>
        <taxon>Natronoarchaeaceae</taxon>
    </lineage>
</organism>
<dbReference type="EMBL" id="OBEJ01000001">
    <property type="protein sequence ID" value="SNZ03789.1"/>
    <property type="molecule type" value="Genomic_DNA"/>
</dbReference>
<reference evidence="11 12" key="1">
    <citation type="submission" date="2017-09" db="EMBL/GenBank/DDBJ databases">
        <authorList>
            <person name="Ehlers B."/>
            <person name="Leendertz F.H."/>
        </authorList>
    </citation>
    <scope>NUCLEOTIDE SEQUENCE [LARGE SCALE GENOMIC DNA]</scope>
    <source>
        <strain evidence="11 12">DSM 27208</strain>
    </source>
</reference>
<dbReference type="Gene3D" id="3.30.565.10">
    <property type="entry name" value="Histidine kinase-like ATPase, C-terminal domain"/>
    <property type="match status" value="1"/>
</dbReference>
<protein>
    <recommendedName>
        <fullName evidence="2">histidine kinase</fullName>
        <ecNumber evidence="2">2.7.13.3</ecNumber>
    </recommendedName>
</protein>
<dbReference type="InterPro" id="IPR000014">
    <property type="entry name" value="PAS"/>
</dbReference>
<feature type="region of interest" description="Disordered" evidence="7">
    <location>
        <begin position="572"/>
        <end position="608"/>
    </location>
</feature>
<dbReference type="PROSITE" id="PS50113">
    <property type="entry name" value="PAC"/>
    <property type="match status" value="1"/>
</dbReference>
<dbReference type="InterPro" id="IPR003018">
    <property type="entry name" value="GAF"/>
</dbReference>
<evidence type="ECO:0000256" key="1">
    <source>
        <dbReference type="ARBA" id="ARBA00000085"/>
    </source>
</evidence>
<evidence type="ECO:0000256" key="3">
    <source>
        <dbReference type="ARBA" id="ARBA00022553"/>
    </source>
</evidence>
<evidence type="ECO:0000313" key="11">
    <source>
        <dbReference type="EMBL" id="SNZ03789.1"/>
    </source>
</evidence>
<dbReference type="SMART" id="SM00086">
    <property type="entry name" value="PAC"/>
    <property type="match status" value="1"/>
</dbReference>
<dbReference type="RefSeq" id="WP_097007402.1">
    <property type="nucleotide sequence ID" value="NZ_OBEJ01000001.1"/>
</dbReference>
<evidence type="ECO:0000256" key="7">
    <source>
        <dbReference type="SAM" id="MobiDB-lite"/>
    </source>
</evidence>
<evidence type="ECO:0000259" key="9">
    <source>
        <dbReference type="PROSITE" id="PS50112"/>
    </source>
</evidence>
<dbReference type="SUPFAM" id="SSF47384">
    <property type="entry name" value="Homodimeric domain of signal transducing histidine kinase"/>
    <property type="match status" value="1"/>
</dbReference>
<dbReference type="InterPro" id="IPR029016">
    <property type="entry name" value="GAF-like_dom_sf"/>
</dbReference>
<keyword evidence="12" id="KW-1185">Reference proteome</keyword>
<dbReference type="InterPro" id="IPR035965">
    <property type="entry name" value="PAS-like_dom_sf"/>
</dbReference>
<dbReference type="Pfam" id="PF00512">
    <property type="entry name" value="HisKA"/>
    <property type="match status" value="1"/>
</dbReference>
<keyword evidence="6" id="KW-0902">Two-component regulatory system</keyword>
<dbReference type="SUPFAM" id="SSF55781">
    <property type="entry name" value="GAF domain-like"/>
    <property type="match status" value="1"/>
</dbReference>
<dbReference type="SMART" id="SM00387">
    <property type="entry name" value="HATPase_c"/>
    <property type="match status" value="1"/>
</dbReference>
<dbReference type="PANTHER" id="PTHR43711">
    <property type="entry name" value="TWO-COMPONENT HISTIDINE KINASE"/>
    <property type="match status" value="1"/>
</dbReference>
<dbReference type="PANTHER" id="PTHR43711:SF1">
    <property type="entry name" value="HISTIDINE KINASE 1"/>
    <property type="match status" value="1"/>
</dbReference>
<feature type="compositionally biased region" description="Low complexity" evidence="7">
    <location>
        <begin position="575"/>
        <end position="594"/>
    </location>
</feature>
<evidence type="ECO:0000259" key="8">
    <source>
        <dbReference type="PROSITE" id="PS50109"/>
    </source>
</evidence>
<feature type="domain" description="PAC" evidence="10">
    <location>
        <begin position="381"/>
        <end position="432"/>
    </location>
</feature>
<dbReference type="InterPro" id="IPR050736">
    <property type="entry name" value="Sensor_HK_Regulatory"/>
</dbReference>
<dbReference type="InterPro" id="IPR036097">
    <property type="entry name" value="HisK_dim/P_sf"/>
</dbReference>
<dbReference type="PROSITE" id="PS50112">
    <property type="entry name" value="PAS"/>
    <property type="match status" value="1"/>
</dbReference>
<dbReference type="NCBIfam" id="TIGR00229">
    <property type="entry name" value="sensory_box"/>
    <property type="match status" value="1"/>
</dbReference>
<dbReference type="Pfam" id="PF00989">
    <property type="entry name" value="PAS"/>
    <property type="match status" value="1"/>
</dbReference>
<dbReference type="GO" id="GO:0006355">
    <property type="term" value="P:regulation of DNA-templated transcription"/>
    <property type="evidence" value="ECO:0007669"/>
    <property type="project" value="InterPro"/>
</dbReference>
<evidence type="ECO:0000313" key="12">
    <source>
        <dbReference type="Proteomes" id="UP000219453"/>
    </source>
</evidence>
<dbReference type="InterPro" id="IPR004358">
    <property type="entry name" value="Sig_transdc_His_kin-like_C"/>
</dbReference>
<proteinExistence type="predicted"/>
<dbReference type="Gene3D" id="3.30.450.20">
    <property type="entry name" value="PAS domain"/>
    <property type="match status" value="1"/>
</dbReference>
<evidence type="ECO:0000256" key="2">
    <source>
        <dbReference type="ARBA" id="ARBA00012438"/>
    </source>
</evidence>
<dbReference type="EC" id="2.7.13.3" evidence="2"/>
<dbReference type="InterPro" id="IPR036890">
    <property type="entry name" value="HATPase_C_sf"/>
</dbReference>
<dbReference type="InterPro" id="IPR001610">
    <property type="entry name" value="PAC"/>
</dbReference>
<keyword evidence="3" id="KW-0597">Phosphoprotein</keyword>
<name>A0A285N2Y1_NATPI</name>
<evidence type="ECO:0000256" key="5">
    <source>
        <dbReference type="ARBA" id="ARBA00022777"/>
    </source>
</evidence>
<dbReference type="OrthoDB" id="8127at2157"/>
<evidence type="ECO:0000256" key="4">
    <source>
        <dbReference type="ARBA" id="ARBA00022679"/>
    </source>
</evidence>
<dbReference type="Pfam" id="PF02518">
    <property type="entry name" value="HATPase_c"/>
    <property type="match status" value="1"/>
</dbReference>
<dbReference type="GO" id="GO:0000155">
    <property type="term" value="F:phosphorelay sensor kinase activity"/>
    <property type="evidence" value="ECO:0007669"/>
    <property type="project" value="InterPro"/>
</dbReference>
<dbReference type="AlphaFoldDB" id="A0A285N2Y1"/>
<dbReference type="Gene3D" id="3.30.450.40">
    <property type="match status" value="1"/>
</dbReference>
<dbReference type="CDD" id="cd00075">
    <property type="entry name" value="HATPase"/>
    <property type="match status" value="1"/>
</dbReference>
<keyword evidence="4" id="KW-0808">Transferase</keyword>
<dbReference type="InterPro" id="IPR003594">
    <property type="entry name" value="HATPase_dom"/>
</dbReference>
<dbReference type="Gene3D" id="1.10.287.130">
    <property type="match status" value="1"/>
</dbReference>
<dbReference type="SUPFAM" id="SSF55874">
    <property type="entry name" value="ATPase domain of HSP90 chaperone/DNA topoisomerase II/histidine kinase"/>
    <property type="match status" value="1"/>
</dbReference>
<dbReference type="InterPro" id="IPR005467">
    <property type="entry name" value="His_kinase_dom"/>
</dbReference>
<dbReference type="SMART" id="SM00388">
    <property type="entry name" value="HisKA"/>
    <property type="match status" value="1"/>
</dbReference>
<dbReference type="InterPro" id="IPR013767">
    <property type="entry name" value="PAS_fold"/>
</dbReference>